<dbReference type="AlphaFoldDB" id="A0AAW4FMX8"/>
<organism evidence="1 2">
    <name type="scientific">Ensifer canadensis</name>
    <dbReference type="NCBI Taxonomy" id="555315"/>
    <lineage>
        <taxon>Bacteria</taxon>
        <taxon>Pseudomonadati</taxon>
        <taxon>Pseudomonadota</taxon>
        <taxon>Alphaproteobacteria</taxon>
        <taxon>Hyphomicrobiales</taxon>
        <taxon>Rhizobiaceae</taxon>
        <taxon>Sinorhizobium/Ensifer group</taxon>
        <taxon>Ensifer</taxon>
    </lineage>
</organism>
<gene>
    <name evidence="1" type="ORF">GFB56_18590</name>
</gene>
<evidence type="ECO:0000313" key="2">
    <source>
        <dbReference type="Proteomes" id="UP000744980"/>
    </source>
</evidence>
<keyword evidence="2" id="KW-1185">Reference proteome</keyword>
<comment type="caution">
    <text evidence="1">The sequence shown here is derived from an EMBL/GenBank/DDBJ whole genome shotgun (WGS) entry which is preliminary data.</text>
</comment>
<reference evidence="1 2" key="1">
    <citation type="submission" date="2020-01" db="EMBL/GenBank/DDBJ databases">
        <title>Draft genome assembly of Ensifer adhaerens T173.</title>
        <authorList>
            <person name="Craig J.E."/>
            <person name="Stinchcombe J.R."/>
        </authorList>
    </citation>
    <scope>NUCLEOTIDE SEQUENCE [LARGE SCALE GENOMIC DNA]</scope>
    <source>
        <strain evidence="1 2">T173</strain>
    </source>
</reference>
<dbReference type="EMBL" id="WXFA01000011">
    <property type="protein sequence ID" value="MBM3092799.1"/>
    <property type="molecule type" value="Genomic_DNA"/>
</dbReference>
<dbReference type="RefSeq" id="WP_063978403.1">
    <property type="nucleotide sequence ID" value="NZ_CP083373.1"/>
</dbReference>
<name>A0AAW4FMX8_9HYPH</name>
<evidence type="ECO:0000313" key="1">
    <source>
        <dbReference type="EMBL" id="MBM3092799.1"/>
    </source>
</evidence>
<dbReference type="Proteomes" id="UP000744980">
    <property type="component" value="Unassembled WGS sequence"/>
</dbReference>
<sequence>MRLVTLSGRIMENSHHTLIVMRDGSTCQAVCVVNDSAIGDIRSKLTTLERIASRKLDGGELAFDGHIWITASDLPERTDAVPH</sequence>
<proteinExistence type="predicted"/>
<accession>A0AAW4FMX8</accession>
<protein>
    <submittedName>
        <fullName evidence="1">Uncharacterized protein</fullName>
    </submittedName>
</protein>